<dbReference type="EMBL" id="CP119311">
    <property type="protein sequence ID" value="WEK34904.1"/>
    <property type="molecule type" value="Genomic_DNA"/>
</dbReference>
<dbReference type="Gene3D" id="2.60.40.1820">
    <property type="match status" value="1"/>
</dbReference>
<dbReference type="AlphaFoldDB" id="A0AAJ5WRS4"/>
<evidence type="ECO:0000259" key="2">
    <source>
        <dbReference type="Pfam" id="PF03168"/>
    </source>
</evidence>
<evidence type="ECO:0000256" key="1">
    <source>
        <dbReference type="SAM" id="SignalP"/>
    </source>
</evidence>
<dbReference type="InterPro" id="IPR004864">
    <property type="entry name" value="LEA_2"/>
</dbReference>
<organism evidence="3 4">
    <name type="scientific">Candidatus Pseudobacter hemicellulosilyticus</name>
    <dbReference type="NCBI Taxonomy" id="3121375"/>
    <lineage>
        <taxon>Bacteria</taxon>
        <taxon>Pseudomonadati</taxon>
        <taxon>Bacteroidota</taxon>
        <taxon>Chitinophagia</taxon>
        <taxon>Chitinophagales</taxon>
        <taxon>Chitinophagaceae</taxon>
        <taxon>Pseudobacter</taxon>
    </lineage>
</organism>
<reference evidence="3" key="1">
    <citation type="submission" date="2023-03" db="EMBL/GenBank/DDBJ databases">
        <title>Andean soil-derived lignocellulolytic bacterial consortium as a source of novel taxa and putative plastic-active enzymes.</title>
        <authorList>
            <person name="Diaz-Garcia L."/>
            <person name="Chuvochina M."/>
            <person name="Feuerriegel G."/>
            <person name="Bunk B."/>
            <person name="Sproer C."/>
            <person name="Streit W.R."/>
            <person name="Rodriguez L.M."/>
            <person name="Overmann J."/>
            <person name="Jimenez D.J."/>
        </authorList>
    </citation>
    <scope>NUCLEOTIDE SEQUENCE</scope>
    <source>
        <strain evidence="3">MAG 7</strain>
    </source>
</reference>
<evidence type="ECO:0000313" key="4">
    <source>
        <dbReference type="Proteomes" id="UP001220610"/>
    </source>
</evidence>
<gene>
    <name evidence="3" type="ORF">P0Y53_20645</name>
</gene>
<feature type="chain" id="PRO_5042494836" evidence="1">
    <location>
        <begin position="19"/>
        <end position="147"/>
    </location>
</feature>
<sequence>MKKWLLGACLPLLILACAKPTSLDYLGINSVRVLSFGFKESTVAAGVSFYNPNRSPLTMKKAEVKVYINDNYFGTTILDSTIHIPKKDTFNLPVVLTVDMKNLGLGFLQTLGQEQVKVKLEGSTRIGRSGIFINYPIRYEGMQEIKL</sequence>
<keyword evidence="1" id="KW-0732">Signal</keyword>
<feature type="domain" description="Late embryogenesis abundant protein LEA-2 subgroup" evidence="2">
    <location>
        <begin position="47"/>
        <end position="138"/>
    </location>
</feature>
<dbReference type="SUPFAM" id="SSF117070">
    <property type="entry name" value="LEA14-like"/>
    <property type="match status" value="1"/>
</dbReference>
<dbReference type="Pfam" id="PF03168">
    <property type="entry name" value="LEA_2"/>
    <property type="match status" value="1"/>
</dbReference>
<protein>
    <submittedName>
        <fullName evidence="3">LEA type 2 family protein</fullName>
    </submittedName>
</protein>
<proteinExistence type="predicted"/>
<dbReference type="PROSITE" id="PS51257">
    <property type="entry name" value="PROKAR_LIPOPROTEIN"/>
    <property type="match status" value="1"/>
</dbReference>
<evidence type="ECO:0000313" key="3">
    <source>
        <dbReference type="EMBL" id="WEK34904.1"/>
    </source>
</evidence>
<accession>A0AAJ5WRS4</accession>
<dbReference type="Proteomes" id="UP001220610">
    <property type="component" value="Chromosome"/>
</dbReference>
<feature type="signal peptide" evidence="1">
    <location>
        <begin position="1"/>
        <end position="18"/>
    </location>
</feature>
<name>A0AAJ5WRS4_9BACT</name>